<name>A0AAV5QYX6_PICKL</name>
<protein>
    <submittedName>
        <fullName evidence="2">Uncharacterized protein</fullName>
    </submittedName>
</protein>
<feature type="compositionally biased region" description="Basic and acidic residues" evidence="1">
    <location>
        <begin position="28"/>
        <end position="55"/>
    </location>
</feature>
<evidence type="ECO:0000313" key="3">
    <source>
        <dbReference type="Proteomes" id="UP001378960"/>
    </source>
</evidence>
<dbReference type="AlphaFoldDB" id="A0AAV5QYX6"/>
<dbReference type="Proteomes" id="UP001378960">
    <property type="component" value="Unassembled WGS sequence"/>
</dbReference>
<gene>
    <name evidence="2" type="ORF">DAPK24_009590</name>
</gene>
<reference evidence="2 3" key="1">
    <citation type="journal article" date="2023" name="Elife">
        <title>Identification of key yeast species and microbe-microbe interactions impacting larval growth of Drosophila in the wild.</title>
        <authorList>
            <person name="Mure A."/>
            <person name="Sugiura Y."/>
            <person name="Maeda R."/>
            <person name="Honda K."/>
            <person name="Sakurai N."/>
            <person name="Takahashi Y."/>
            <person name="Watada M."/>
            <person name="Katoh T."/>
            <person name="Gotoh A."/>
            <person name="Gotoh Y."/>
            <person name="Taniguchi I."/>
            <person name="Nakamura K."/>
            <person name="Hayashi T."/>
            <person name="Katayama T."/>
            <person name="Uemura T."/>
            <person name="Hattori Y."/>
        </authorList>
    </citation>
    <scope>NUCLEOTIDE SEQUENCE [LARGE SCALE GENOMIC DNA]</scope>
    <source>
        <strain evidence="2 3">PK-24</strain>
    </source>
</reference>
<dbReference type="EMBL" id="BTGB01000001">
    <property type="protein sequence ID" value="GMM44384.1"/>
    <property type="molecule type" value="Genomic_DNA"/>
</dbReference>
<evidence type="ECO:0000256" key="1">
    <source>
        <dbReference type="SAM" id="MobiDB-lite"/>
    </source>
</evidence>
<sequence length="318" mass="34873">MASKRSKLVTLSIPSDTLSKFPELTAHVYHEQPHTKSKKRSVDHGELEDQSDNKVVKHSKIGKSTPSVKLTLKLSDNSTKILPKLNDGNVDIQPKPVDILPSSAMNSAPGSAGNSVAPSNNLNLNNVTGNKLSTNIRVGVSGLTMNPHIVRNIDTSNTHPGKWAKNAPDNIYEDTANTNLTNTFANVEPTDENKPDGSIKPTRSKLKSTEISMLDNVKGVISMKDLRGFKDHPQKDEEVQLIEAAKMKGRRVVRSFTGYLMLFPGWVQSEKGTLEKRQEFLNDKAFSQVKNSKDGKNTTKNSATPQTPIPKVDSSVQL</sequence>
<keyword evidence="3" id="KW-1185">Reference proteome</keyword>
<organism evidence="2 3">
    <name type="scientific">Pichia kluyveri</name>
    <name type="common">Yeast</name>
    <dbReference type="NCBI Taxonomy" id="36015"/>
    <lineage>
        <taxon>Eukaryota</taxon>
        <taxon>Fungi</taxon>
        <taxon>Dikarya</taxon>
        <taxon>Ascomycota</taxon>
        <taxon>Saccharomycotina</taxon>
        <taxon>Pichiomycetes</taxon>
        <taxon>Pichiales</taxon>
        <taxon>Pichiaceae</taxon>
        <taxon>Pichia</taxon>
    </lineage>
</organism>
<feature type="region of interest" description="Disordered" evidence="1">
    <location>
        <begin position="285"/>
        <end position="318"/>
    </location>
</feature>
<accession>A0AAV5QYX6</accession>
<feature type="region of interest" description="Disordered" evidence="1">
    <location>
        <begin position="27"/>
        <end position="62"/>
    </location>
</feature>
<proteinExistence type="predicted"/>
<comment type="caution">
    <text evidence="2">The sequence shown here is derived from an EMBL/GenBank/DDBJ whole genome shotgun (WGS) entry which is preliminary data.</text>
</comment>
<evidence type="ECO:0000313" key="2">
    <source>
        <dbReference type="EMBL" id="GMM44384.1"/>
    </source>
</evidence>